<dbReference type="PANTHER" id="PTHR11132">
    <property type="entry name" value="SOLUTE CARRIER FAMILY 35"/>
    <property type="match status" value="1"/>
</dbReference>
<keyword evidence="4 5" id="KW-0472">Membrane</keyword>
<proteinExistence type="predicted"/>
<evidence type="ECO:0000313" key="6">
    <source>
        <dbReference type="EMBL" id="CEM36213.1"/>
    </source>
</evidence>
<accession>A0A0G4GYI1</accession>
<feature type="transmembrane region" description="Helical" evidence="5">
    <location>
        <begin position="86"/>
        <end position="107"/>
    </location>
</feature>
<protein>
    <recommendedName>
        <fullName evidence="8">Sugar phosphate transporter domain-containing protein</fullName>
    </recommendedName>
</protein>
<evidence type="ECO:0000256" key="2">
    <source>
        <dbReference type="ARBA" id="ARBA00022692"/>
    </source>
</evidence>
<dbReference type="AlphaFoldDB" id="A0A0G4GYI1"/>
<reference evidence="6 7" key="1">
    <citation type="submission" date="2014-11" db="EMBL/GenBank/DDBJ databases">
        <authorList>
            <person name="Zhu J."/>
            <person name="Qi W."/>
            <person name="Song R."/>
        </authorList>
    </citation>
    <scope>NUCLEOTIDE SEQUENCE [LARGE SCALE GENOMIC DNA]</scope>
</reference>
<evidence type="ECO:0008006" key="8">
    <source>
        <dbReference type="Google" id="ProtNLM"/>
    </source>
</evidence>
<name>A0A0G4GYI1_VITBC</name>
<keyword evidence="3 5" id="KW-1133">Transmembrane helix</keyword>
<evidence type="ECO:0000256" key="3">
    <source>
        <dbReference type="ARBA" id="ARBA00022989"/>
    </source>
</evidence>
<dbReference type="EMBL" id="CDMY01000881">
    <property type="protein sequence ID" value="CEM36213.1"/>
    <property type="molecule type" value="Genomic_DNA"/>
</dbReference>
<evidence type="ECO:0000313" key="7">
    <source>
        <dbReference type="Proteomes" id="UP000041254"/>
    </source>
</evidence>
<dbReference type="InterPro" id="IPR050186">
    <property type="entry name" value="TPT_transporter"/>
</dbReference>
<keyword evidence="2 5" id="KW-0812">Transmembrane</keyword>
<gene>
    <name evidence="6" type="ORF">Vbra_669</name>
</gene>
<evidence type="ECO:0000256" key="1">
    <source>
        <dbReference type="ARBA" id="ARBA00004141"/>
    </source>
</evidence>
<keyword evidence="7" id="KW-1185">Reference proteome</keyword>
<dbReference type="GO" id="GO:0016020">
    <property type="term" value="C:membrane"/>
    <property type="evidence" value="ECO:0007669"/>
    <property type="project" value="UniProtKB-SubCell"/>
</dbReference>
<sequence length="158" mass="16985">MTVGALVAAWADLFFSAVGVTLAVMGVMAGSWYSVISKREFSNGGADNEWSLLFYQSCGMSFYLLVWVLVAGEFKSVTTYSGLTSSFFLTCTAINCLLAALLNYFLFLATNHTSAMTVGVCSNLKNSICDILGIALFPDIAPTPFFLSGILVSTDCMR</sequence>
<dbReference type="PhylomeDB" id="A0A0G4GYI1"/>
<dbReference type="InParanoid" id="A0A0G4GYI1"/>
<comment type="subcellular location">
    <subcellularLocation>
        <location evidence="1">Membrane</location>
        <topology evidence="1">Multi-pass membrane protein</topology>
    </subcellularLocation>
</comment>
<feature type="transmembrane region" description="Helical" evidence="5">
    <location>
        <begin position="7"/>
        <end position="33"/>
    </location>
</feature>
<feature type="transmembrane region" description="Helical" evidence="5">
    <location>
        <begin position="53"/>
        <end position="74"/>
    </location>
</feature>
<dbReference type="Proteomes" id="UP000041254">
    <property type="component" value="Unassembled WGS sequence"/>
</dbReference>
<evidence type="ECO:0000256" key="5">
    <source>
        <dbReference type="SAM" id="Phobius"/>
    </source>
</evidence>
<dbReference type="VEuPathDB" id="CryptoDB:Vbra_669"/>
<dbReference type="OrthoDB" id="417037at2759"/>
<evidence type="ECO:0000256" key="4">
    <source>
        <dbReference type="ARBA" id="ARBA00023136"/>
    </source>
</evidence>
<organism evidence="6 7">
    <name type="scientific">Vitrella brassicaformis (strain CCMP3155)</name>
    <dbReference type="NCBI Taxonomy" id="1169540"/>
    <lineage>
        <taxon>Eukaryota</taxon>
        <taxon>Sar</taxon>
        <taxon>Alveolata</taxon>
        <taxon>Colpodellida</taxon>
        <taxon>Vitrellaceae</taxon>
        <taxon>Vitrella</taxon>
    </lineage>
</organism>